<feature type="transmembrane region" description="Helical" evidence="1">
    <location>
        <begin position="329"/>
        <end position="351"/>
    </location>
</feature>
<reference evidence="3" key="2">
    <citation type="submission" date="2021-08" db="EMBL/GenBank/DDBJ databases">
        <authorList>
            <person name="Eriksson T."/>
        </authorList>
    </citation>
    <scope>NUCLEOTIDE SEQUENCE</scope>
    <source>
        <strain evidence="3">Stoneville</strain>
        <tissue evidence="3">Whole head</tissue>
    </source>
</reference>
<dbReference type="Pfam" id="PF01757">
    <property type="entry name" value="Acyl_transf_3"/>
    <property type="match status" value="1"/>
</dbReference>
<dbReference type="AlphaFoldDB" id="A0A8J6LJ51"/>
<dbReference type="InterPro" id="IPR002656">
    <property type="entry name" value="Acyl_transf_3_dom"/>
</dbReference>
<keyword evidence="1" id="KW-0472">Membrane</keyword>
<feature type="transmembrane region" description="Helical" evidence="1">
    <location>
        <begin position="493"/>
        <end position="516"/>
    </location>
</feature>
<evidence type="ECO:0000313" key="3">
    <source>
        <dbReference type="EMBL" id="KAH0820853.1"/>
    </source>
</evidence>
<feature type="domain" description="Nose resistant-to-fluoxetine protein N-terminal" evidence="2">
    <location>
        <begin position="27"/>
        <end position="175"/>
    </location>
</feature>
<dbReference type="InterPro" id="IPR052728">
    <property type="entry name" value="O2_lipid_transport_reg"/>
</dbReference>
<dbReference type="Proteomes" id="UP000719412">
    <property type="component" value="Unassembled WGS sequence"/>
</dbReference>
<reference evidence="3" key="1">
    <citation type="journal article" date="2020" name="J Insects Food Feed">
        <title>The yellow mealworm (Tenebrio molitor) genome: a resource for the emerging insects as food and feed industry.</title>
        <authorList>
            <person name="Eriksson T."/>
            <person name="Andere A."/>
            <person name="Kelstrup H."/>
            <person name="Emery V."/>
            <person name="Picard C."/>
        </authorList>
    </citation>
    <scope>NUCLEOTIDE SEQUENCE</scope>
    <source>
        <strain evidence="3">Stoneville</strain>
        <tissue evidence="3">Whole head</tissue>
    </source>
</reference>
<dbReference type="SMART" id="SM00703">
    <property type="entry name" value="NRF"/>
    <property type="match status" value="1"/>
</dbReference>
<evidence type="ECO:0000259" key="2">
    <source>
        <dbReference type="SMART" id="SM00703"/>
    </source>
</evidence>
<feature type="transmembrane region" description="Helical" evidence="1">
    <location>
        <begin position="601"/>
        <end position="623"/>
    </location>
</feature>
<organism evidence="3 4">
    <name type="scientific">Tenebrio molitor</name>
    <name type="common">Yellow mealworm beetle</name>
    <dbReference type="NCBI Taxonomy" id="7067"/>
    <lineage>
        <taxon>Eukaryota</taxon>
        <taxon>Metazoa</taxon>
        <taxon>Ecdysozoa</taxon>
        <taxon>Arthropoda</taxon>
        <taxon>Hexapoda</taxon>
        <taxon>Insecta</taxon>
        <taxon>Pterygota</taxon>
        <taxon>Neoptera</taxon>
        <taxon>Endopterygota</taxon>
        <taxon>Coleoptera</taxon>
        <taxon>Polyphaga</taxon>
        <taxon>Cucujiformia</taxon>
        <taxon>Tenebrionidae</taxon>
        <taxon>Tenebrio</taxon>
    </lineage>
</organism>
<feature type="transmembrane region" description="Helical" evidence="1">
    <location>
        <begin position="393"/>
        <end position="412"/>
    </location>
</feature>
<feature type="transmembrane region" description="Helical" evidence="1">
    <location>
        <begin position="571"/>
        <end position="589"/>
    </location>
</feature>
<dbReference type="EMBL" id="JABDTM020010585">
    <property type="protein sequence ID" value="KAH0820853.1"/>
    <property type="molecule type" value="Genomic_DNA"/>
</dbReference>
<feature type="transmembrane region" description="Helical" evidence="1">
    <location>
        <begin position="247"/>
        <end position="269"/>
    </location>
</feature>
<sequence length="651" mass="74537">MSYFCQYYSIYLIEDKFDSIVDSSINGTRCASDLHRLATDLSDFKLWAMKMVDANGKLNAGLLKGNIHQLGSYDECLDVRVEEKGDLISGQYCSVYLEPKDKRNQYYSGIETLVKEWNLSETKNLRAFFQSLTPMVGICVPKSCSADHLSSLWNYTEKSLDVPLHAIFREEYCSYKDKPMLPYKIDFYIFIFFAASLAVVIISTSYDVYLQLFRKTIKEDIFTIFSLYTNSKSLLSTSSSGNLTCLFGIRVISTCWVILGHFMCFKSIASNTNTLDIISEWRFHLGNTFLLGFHYAVDTFFTISGLLVLYSHSSEENKISCLALYIRRFFRLSPSLFATILLNISVVKHLASGPLWSEFALEFSGNCLENWWATLLFVNNFLVDEDQCIGPSWFLAVDFQLYLLSPLILFVSKKYPNKIFTLVATACSISFIYSFTVTLMKRLEFVVSFDATQEFYRYLYYSTVSRMPSWLIGVLFGHLLCRRNSQKIQMTKTLSFLAWSLSLSVMLGLILYHNIFMTNDYSVIRSAFFNTFSRTIWSLSTGLIIFLCSTGHGGFINTFLSHPMFVVLGKLTYSMFLLNCSVIYVVVGNEKQPGYFSSFQLLYDFCGIFVIVVVCSVAMNLIFERPFLSLINHLQRDTSGNLETAKVSKKM</sequence>
<comment type="caution">
    <text evidence="3">The sequence shown here is derived from an EMBL/GenBank/DDBJ whole genome shotgun (WGS) entry which is preliminary data.</text>
</comment>
<accession>A0A8J6LJ51</accession>
<dbReference type="InterPro" id="IPR006621">
    <property type="entry name" value="Nose-resist-to-fluoxetine_N"/>
</dbReference>
<dbReference type="PANTHER" id="PTHR11161">
    <property type="entry name" value="O-ACYLTRANSFERASE"/>
    <property type="match status" value="1"/>
</dbReference>
<evidence type="ECO:0000313" key="4">
    <source>
        <dbReference type="Proteomes" id="UP000719412"/>
    </source>
</evidence>
<keyword evidence="4" id="KW-1185">Reference proteome</keyword>
<dbReference type="Pfam" id="PF20146">
    <property type="entry name" value="NRF"/>
    <property type="match status" value="1"/>
</dbReference>
<name>A0A8J6LJ51_TENMO</name>
<feature type="transmembrane region" description="Helical" evidence="1">
    <location>
        <begin position="289"/>
        <end position="309"/>
    </location>
</feature>
<evidence type="ECO:0000256" key="1">
    <source>
        <dbReference type="SAM" id="Phobius"/>
    </source>
</evidence>
<protein>
    <recommendedName>
        <fullName evidence="2">Nose resistant-to-fluoxetine protein N-terminal domain-containing protein</fullName>
    </recommendedName>
</protein>
<feature type="transmembrane region" description="Helical" evidence="1">
    <location>
        <begin position="419"/>
        <end position="439"/>
    </location>
</feature>
<gene>
    <name evidence="3" type="ORF">GEV33_001938</name>
</gene>
<feature type="transmembrane region" description="Helical" evidence="1">
    <location>
        <begin position="459"/>
        <end position="481"/>
    </location>
</feature>
<keyword evidence="1" id="KW-1133">Transmembrane helix</keyword>
<feature type="transmembrane region" description="Helical" evidence="1">
    <location>
        <begin position="187"/>
        <end position="209"/>
    </location>
</feature>
<keyword evidence="1" id="KW-0812">Transmembrane</keyword>
<dbReference type="PANTHER" id="PTHR11161:SF72">
    <property type="entry name" value="FI21449P1"/>
    <property type="match status" value="1"/>
</dbReference>
<feature type="transmembrane region" description="Helical" evidence="1">
    <location>
        <begin position="536"/>
        <end position="559"/>
    </location>
</feature>
<proteinExistence type="predicted"/>
<dbReference type="GO" id="GO:0016747">
    <property type="term" value="F:acyltransferase activity, transferring groups other than amino-acyl groups"/>
    <property type="evidence" value="ECO:0007669"/>
    <property type="project" value="InterPro"/>
</dbReference>